<keyword evidence="5" id="KW-0539">Nucleus</keyword>
<dbReference type="PANTHER" id="PTHR45693">
    <property type="entry name" value="TRANSCRIPTION FACTOR TGA9"/>
    <property type="match status" value="1"/>
</dbReference>
<accession>A0A843WBN4</accession>
<keyword evidence="3" id="KW-0238">DNA-binding</keyword>
<dbReference type="Pfam" id="PF03732">
    <property type="entry name" value="Retrotrans_gag"/>
    <property type="match status" value="1"/>
</dbReference>
<feature type="compositionally biased region" description="Polar residues" evidence="6">
    <location>
        <begin position="57"/>
        <end position="73"/>
    </location>
</feature>
<feature type="non-terminal residue" evidence="8">
    <location>
        <position position="1"/>
    </location>
</feature>
<dbReference type="EMBL" id="NMUH01004174">
    <property type="protein sequence ID" value="MQM08653.1"/>
    <property type="molecule type" value="Genomic_DNA"/>
</dbReference>
<dbReference type="PANTHER" id="PTHR45693:SF9">
    <property type="entry name" value="TRANSCRIPTION FACTOR TGA9"/>
    <property type="match status" value="1"/>
</dbReference>
<gene>
    <name evidence="8" type="ORF">Taro_041503</name>
</gene>
<dbReference type="GO" id="GO:0043565">
    <property type="term" value="F:sequence-specific DNA binding"/>
    <property type="evidence" value="ECO:0007669"/>
    <property type="project" value="InterPro"/>
</dbReference>
<keyword evidence="9" id="KW-1185">Reference proteome</keyword>
<evidence type="ECO:0000313" key="8">
    <source>
        <dbReference type="EMBL" id="MQM08653.1"/>
    </source>
</evidence>
<dbReference type="InterPro" id="IPR005162">
    <property type="entry name" value="Retrotrans_gag_dom"/>
</dbReference>
<feature type="region of interest" description="Disordered" evidence="6">
    <location>
        <begin position="18"/>
        <end position="140"/>
    </location>
</feature>
<comment type="subcellular location">
    <subcellularLocation>
        <location evidence="1">Nucleus</location>
    </subcellularLocation>
</comment>
<feature type="compositionally biased region" description="Low complexity" evidence="6">
    <location>
        <begin position="74"/>
        <end position="107"/>
    </location>
</feature>
<keyword evidence="2" id="KW-0805">Transcription regulation</keyword>
<organism evidence="8 9">
    <name type="scientific">Colocasia esculenta</name>
    <name type="common">Wild taro</name>
    <name type="synonym">Arum esculentum</name>
    <dbReference type="NCBI Taxonomy" id="4460"/>
    <lineage>
        <taxon>Eukaryota</taxon>
        <taxon>Viridiplantae</taxon>
        <taxon>Streptophyta</taxon>
        <taxon>Embryophyta</taxon>
        <taxon>Tracheophyta</taxon>
        <taxon>Spermatophyta</taxon>
        <taxon>Magnoliopsida</taxon>
        <taxon>Liliopsida</taxon>
        <taxon>Araceae</taxon>
        <taxon>Aroideae</taxon>
        <taxon>Colocasieae</taxon>
        <taxon>Colocasia</taxon>
    </lineage>
</organism>
<dbReference type="GO" id="GO:0005634">
    <property type="term" value="C:nucleus"/>
    <property type="evidence" value="ECO:0007669"/>
    <property type="project" value="UniProtKB-SubCell"/>
</dbReference>
<protein>
    <recommendedName>
        <fullName evidence="7">DOG1 domain-containing protein</fullName>
    </recommendedName>
</protein>
<evidence type="ECO:0000313" key="9">
    <source>
        <dbReference type="Proteomes" id="UP000652761"/>
    </source>
</evidence>
<feature type="compositionally biased region" description="Basic and acidic residues" evidence="6">
    <location>
        <begin position="18"/>
        <end position="29"/>
    </location>
</feature>
<feature type="region of interest" description="Disordered" evidence="6">
    <location>
        <begin position="357"/>
        <end position="378"/>
    </location>
</feature>
<reference evidence="8" key="1">
    <citation type="submission" date="2017-07" db="EMBL/GenBank/DDBJ databases">
        <title>Taro Niue Genome Assembly and Annotation.</title>
        <authorList>
            <person name="Atibalentja N."/>
            <person name="Keating K."/>
            <person name="Fields C.J."/>
        </authorList>
    </citation>
    <scope>NUCLEOTIDE SEQUENCE</scope>
    <source>
        <strain evidence="8">Niue_2</strain>
        <tissue evidence="8">Leaf</tissue>
    </source>
</reference>
<name>A0A843WBN4_COLES</name>
<sequence>MELLQQYQAEITDLKRQIKGKETEEHVPRAVEGSGVTPQGTVGSIEASAQRAVVRTANEQPQQSPVATTQQPRSQAQYQLLQPQFLQPQQQPYQPQQAYSAQQQSLPPHDPEQQLDNQEPPSVPPAAINNTPSNQPAHFYPQQVDPAAINKLMVEQMIEMKLAEREDGEHMAFDAYRVPYPAHHAAKRLPPGTTKPPKFDKFNGQGSPKEHIAYYINVMGDLATDESYLLKFFGSSLTGLAFEWYSGLPAGSILDWTDMQKKFRERFYIAEREVTATELYGTKQKGNESALDYIQRWRNLSMRCKRPPHQEDAVQICKQNLKRELLERMIGMEIRSFDRLNNVAAEIEAFMARYPNNTSMEQKDKPANKKSNGKEANTVDLKNFEQQKGVGSSDTKFRLLSNLMNWQILTPQLDPLTEQQLVGICSLQQSAQQAEEALSQGLEQLQQSLADVVAGGSPLCEDTNPSSYMDQMAVALGKLSHLEGFVRQ</sequence>
<evidence type="ECO:0000256" key="3">
    <source>
        <dbReference type="ARBA" id="ARBA00023125"/>
    </source>
</evidence>
<comment type="caution">
    <text evidence="8">The sequence shown here is derived from an EMBL/GenBank/DDBJ whole genome shotgun (WGS) entry which is preliminary data.</text>
</comment>
<dbReference type="OrthoDB" id="1670002at2759"/>
<keyword evidence="4" id="KW-0804">Transcription</keyword>
<dbReference type="GO" id="GO:0006351">
    <property type="term" value="P:DNA-templated transcription"/>
    <property type="evidence" value="ECO:0007669"/>
    <property type="project" value="InterPro"/>
</dbReference>
<dbReference type="InterPro" id="IPR025422">
    <property type="entry name" value="TGA_domain"/>
</dbReference>
<evidence type="ECO:0000256" key="1">
    <source>
        <dbReference type="ARBA" id="ARBA00004123"/>
    </source>
</evidence>
<evidence type="ECO:0000256" key="5">
    <source>
        <dbReference type="ARBA" id="ARBA00023242"/>
    </source>
</evidence>
<evidence type="ECO:0000256" key="2">
    <source>
        <dbReference type="ARBA" id="ARBA00023015"/>
    </source>
</evidence>
<dbReference type="AlphaFoldDB" id="A0A843WBN4"/>
<dbReference type="PROSITE" id="PS51806">
    <property type="entry name" value="DOG1"/>
    <property type="match status" value="1"/>
</dbReference>
<evidence type="ECO:0000259" key="7">
    <source>
        <dbReference type="PROSITE" id="PS51806"/>
    </source>
</evidence>
<proteinExistence type="predicted"/>
<evidence type="ECO:0000256" key="4">
    <source>
        <dbReference type="ARBA" id="ARBA00023163"/>
    </source>
</evidence>
<dbReference type="Proteomes" id="UP000652761">
    <property type="component" value="Unassembled WGS sequence"/>
</dbReference>
<feature type="domain" description="DOG1" evidence="7">
    <location>
        <begin position="287"/>
        <end position="488"/>
    </location>
</feature>
<evidence type="ECO:0000256" key="6">
    <source>
        <dbReference type="SAM" id="MobiDB-lite"/>
    </source>
</evidence>